<organism evidence="6 7">
    <name type="scientific">Niabella ginsenosidivorans</name>
    <dbReference type="NCBI Taxonomy" id="1176587"/>
    <lineage>
        <taxon>Bacteria</taxon>
        <taxon>Pseudomonadati</taxon>
        <taxon>Bacteroidota</taxon>
        <taxon>Chitinophagia</taxon>
        <taxon>Chitinophagales</taxon>
        <taxon>Chitinophagaceae</taxon>
        <taxon>Niabella</taxon>
    </lineage>
</organism>
<evidence type="ECO:0000256" key="2">
    <source>
        <dbReference type="ARBA" id="ARBA00022692"/>
    </source>
</evidence>
<dbReference type="EMBL" id="CP015772">
    <property type="protein sequence ID" value="ANH83017.1"/>
    <property type="molecule type" value="Genomic_DNA"/>
</dbReference>
<evidence type="ECO:0000313" key="6">
    <source>
        <dbReference type="EMBL" id="ANH83017.1"/>
    </source>
</evidence>
<gene>
    <name evidence="6" type="ORF">A8C56_20325</name>
</gene>
<sequence>MKIVKQIVFTLFALMFINAGLNKFFMYMPAQQMTPEQMEIAGAILKLKWLFPLLGIMETTGGLLVIFPKTRALGALVIFPVMVGIVLHHTTLDPSIPGLPIAIVLLIINSWMLVDNYKKYRPIIA</sequence>
<dbReference type="RefSeq" id="WP_067760190.1">
    <property type="nucleotide sequence ID" value="NZ_CP015772.1"/>
</dbReference>
<accession>A0A1A9I5Q1</accession>
<protein>
    <submittedName>
        <fullName evidence="6">DoxX family protein</fullName>
    </submittedName>
</protein>
<feature type="transmembrane region" description="Helical" evidence="5">
    <location>
        <begin position="72"/>
        <end position="90"/>
    </location>
</feature>
<dbReference type="OrthoDB" id="8161897at2"/>
<keyword evidence="2 5" id="KW-0812">Transmembrane</keyword>
<dbReference type="KEGG" id="nia:A8C56_20325"/>
<name>A0A1A9I5Q1_9BACT</name>
<keyword evidence="7" id="KW-1185">Reference proteome</keyword>
<feature type="transmembrane region" description="Helical" evidence="5">
    <location>
        <begin position="96"/>
        <end position="114"/>
    </location>
</feature>
<feature type="transmembrane region" description="Helical" evidence="5">
    <location>
        <begin position="49"/>
        <end position="67"/>
    </location>
</feature>
<dbReference type="STRING" id="1176587.A8C56_20325"/>
<evidence type="ECO:0000313" key="7">
    <source>
        <dbReference type="Proteomes" id="UP000077667"/>
    </source>
</evidence>
<reference evidence="6 7" key="1">
    <citation type="submission" date="2016-05" db="EMBL/GenBank/DDBJ databases">
        <title>Niabella ginsenosidivorans BS26 whole genome sequencing.</title>
        <authorList>
            <person name="Im W.T."/>
            <person name="Siddiqi M.Z."/>
        </authorList>
    </citation>
    <scope>NUCLEOTIDE SEQUENCE [LARGE SCALE GENOMIC DNA]</scope>
    <source>
        <strain evidence="6 7">BS26</strain>
    </source>
</reference>
<dbReference type="InterPro" id="IPR032808">
    <property type="entry name" value="DoxX"/>
</dbReference>
<proteinExistence type="predicted"/>
<comment type="subcellular location">
    <subcellularLocation>
        <location evidence="1">Membrane</location>
        <topology evidence="1">Multi-pass membrane protein</topology>
    </subcellularLocation>
</comment>
<evidence type="ECO:0000256" key="1">
    <source>
        <dbReference type="ARBA" id="ARBA00004141"/>
    </source>
</evidence>
<evidence type="ECO:0000256" key="3">
    <source>
        <dbReference type="ARBA" id="ARBA00022989"/>
    </source>
</evidence>
<dbReference type="GO" id="GO:0016020">
    <property type="term" value="C:membrane"/>
    <property type="evidence" value="ECO:0007669"/>
    <property type="project" value="UniProtKB-SubCell"/>
</dbReference>
<evidence type="ECO:0000256" key="4">
    <source>
        <dbReference type="ARBA" id="ARBA00023136"/>
    </source>
</evidence>
<feature type="transmembrane region" description="Helical" evidence="5">
    <location>
        <begin position="7"/>
        <end position="29"/>
    </location>
</feature>
<dbReference type="AlphaFoldDB" id="A0A1A9I5Q1"/>
<evidence type="ECO:0000256" key="5">
    <source>
        <dbReference type="SAM" id="Phobius"/>
    </source>
</evidence>
<dbReference type="Proteomes" id="UP000077667">
    <property type="component" value="Chromosome"/>
</dbReference>
<keyword evidence="3 5" id="KW-1133">Transmembrane helix</keyword>
<dbReference type="Pfam" id="PF13564">
    <property type="entry name" value="DoxX_2"/>
    <property type="match status" value="1"/>
</dbReference>
<keyword evidence="4 5" id="KW-0472">Membrane</keyword>